<dbReference type="Pfam" id="PF10728">
    <property type="entry name" value="DUF2520"/>
    <property type="match status" value="1"/>
</dbReference>
<feature type="domain" description="Putative oxidoreductase/dehydrogenase Rossmann-like" evidence="1">
    <location>
        <begin position="4"/>
        <end position="118"/>
    </location>
</feature>
<dbReference type="SUPFAM" id="SSF51735">
    <property type="entry name" value="NAD(P)-binding Rossmann-fold domains"/>
    <property type="match status" value="1"/>
</dbReference>
<dbReference type="InterPro" id="IPR019665">
    <property type="entry name" value="OxRdtase/DH_put_Rossmann_dom"/>
</dbReference>
<evidence type="ECO:0000313" key="3">
    <source>
        <dbReference type="EMBL" id="OSI23535.1"/>
    </source>
</evidence>
<dbReference type="OrthoDB" id="8650434at2"/>
<dbReference type="RefSeq" id="WP_085358522.1">
    <property type="nucleotide sequence ID" value="NZ_MTAB01000006.1"/>
</dbReference>
<dbReference type="Proteomes" id="UP000193303">
    <property type="component" value="Unassembled WGS sequence"/>
</dbReference>
<comment type="caution">
    <text evidence="3">The sequence shown here is derived from an EMBL/GenBank/DDBJ whole genome shotgun (WGS) entry which is preliminary data.</text>
</comment>
<sequence length="288" mass="30099">MKKSFHIVGAGRVGRTFAAVLAKSGKWQPVAVVSRRAGAAALADCGSVDIVPHVRDLPPADVVLVCTPDNALQETASALARLGWLNRETVVVHFSGAKTIGVLDAVVKCGATVGSLHPVFAFADVENAVRSLRGSLCALEAESDRAMTVLRGLAEAAGLRPFVLPSEHKARYHAALSAASNFLVTLAAFAQNLLAPLDLPEHLTRDLVAGLMRQSVGNLSGLTPENALTGPIVRGDDSTVDSHLAGMNDKERAFYLALAAATLELGAPRLSEKAVSSLRAVLGRYGQA</sequence>
<dbReference type="Gene3D" id="3.40.50.720">
    <property type="entry name" value="NAD(P)-binding Rossmann-like Domain"/>
    <property type="match status" value="1"/>
</dbReference>
<dbReference type="AlphaFoldDB" id="A0A1X3DJW8"/>
<accession>A0A1X3DJW8</accession>
<dbReference type="InterPro" id="IPR008927">
    <property type="entry name" value="6-PGluconate_DH-like_C_sf"/>
</dbReference>
<dbReference type="Pfam" id="PF10727">
    <property type="entry name" value="Rossmann-like"/>
    <property type="match status" value="1"/>
</dbReference>
<name>A0A1X3DJW8_9NEIS</name>
<evidence type="ECO:0000313" key="4">
    <source>
        <dbReference type="Proteomes" id="UP000193303"/>
    </source>
</evidence>
<proteinExistence type="predicted"/>
<organism evidence="3 4">
    <name type="scientific">Neisseria dumasiana</name>
    <dbReference type="NCBI Taxonomy" id="1931275"/>
    <lineage>
        <taxon>Bacteria</taxon>
        <taxon>Pseudomonadati</taxon>
        <taxon>Pseudomonadota</taxon>
        <taxon>Betaproteobacteria</taxon>
        <taxon>Neisseriales</taxon>
        <taxon>Neisseriaceae</taxon>
        <taxon>Neisseria</taxon>
    </lineage>
</organism>
<dbReference type="InterPro" id="IPR036291">
    <property type="entry name" value="NAD(P)-bd_dom_sf"/>
</dbReference>
<protein>
    <recommendedName>
        <fullName evidence="5">Oxidoreductase</fullName>
    </recommendedName>
</protein>
<dbReference type="InterPro" id="IPR018931">
    <property type="entry name" value="DUF2520"/>
</dbReference>
<dbReference type="EMBL" id="MTAB01000006">
    <property type="protein sequence ID" value="OSI23535.1"/>
    <property type="molecule type" value="Genomic_DNA"/>
</dbReference>
<reference evidence="4" key="1">
    <citation type="submission" date="2017-01" db="EMBL/GenBank/DDBJ databases">
        <authorList>
            <person name="Mah S.A."/>
            <person name="Swanson W.J."/>
            <person name="Moy G.W."/>
            <person name="Vacquier V.D."/>
        </authorList>
    </citation>
    <scope>NUCLEOTIDE SEQUENCE [LARGE SCALE GENOMIC DNA]</scope>
    <source>
        <strain evidence="4">124861</strain>
    </source>
</reference>
<evidence type="ECO:0008006" key="5">
    <source>
        <dbReference type="Google" id="ProtNLM"/>
    </source>
</evidence>
<gene>
    <name evidence="3" type="ORF">BV912_03780</name>
</gene>
<evidence type="ECO:0000259" key="2">
    <source>
        <dbReference type="Pfam" id="PF10728"/>
    </source>
</evidence>
<dbReference type="InterPro" id="IPR037108">
    <property type="entry name" value="TM1727-like_C_sf"/>
</dbReference>
<dbReference type="SUPFAM" id="SSF48179">
    <property type="entry name" value="6-phosphogluconate dehydrogenase C-terminal domain-like"/>
    <property type="match status" value="1"/>
</dbReference>
<evidence type="ECO:0000259" key="1">
    <source>
        <dbReference type="Pfam" id="PF10727"/>
    </source>
</evidence>
<dbReference type="STRING" id="1931275.BV914_01065"/>
<dbReference type="Gene3D" id="1.10.1040.20">
    <property type="entry name" value="ProC-like, C-terminal domain"/>
    <property type="match status" value="1"/>
</dbReference>
<feature type="domain" description="DUF2520" evidence="2">
    <location>
        <begin position="136"/>
        <end position="261"/>
    </location>
</feature>
<dbReference type="PANTHER" id="PTHR40459:SF1">
    <property type="entry name" value="CONSERVED HYPOTHETICAL ALANINE AND LEUCINE RICH PROTEIN"/>
    <property type="match status" value="1"/>
</dbReference>
<dbReference type="PANTHER" id="PTHR40459">
    <property type="entry name" value="CONSERVED HYPOTHETICAL ALANINE AND LEUCINE RICH PROTEIN"/>
    <property type="match status" value="1"/>
</dbReference>